<organism evidence="2 3">
    <name type="scientific">Sphingomonas glaciei</name>
    <dbReference type="NCBI Taxonomy" id="2938948"/>
    <lineage>
        <taxon>Bacteria</taxon>
        <taxon>Pseudomonadati</taxon>
        <taxon>Pseudomonadota</taxon>
        <taxon>Alphaproteobacteria</taxon>
        <taxon>Sphingomonadales</taxon>
        <taxon>Sphingomonadaceae</taxon>
        <taxon>Sphingomonas</taxon>
    </lineage>
</organism>
<dbReference type="EMBL" id="CP097253">
    <property type="protein sequence ID" value="UUR09357.1"/>
    <property type="molecule type" value="Genomic_DNA"/>
</dbReference>
<dbReference type="InterPro" id="IPR043714">
    <property type="entry name" value="DUF5655"/>
</dbReference>
<evidence type="ECO:0000313" key="3">
    <source>
        <dbReference type="Proteomes" id="UP000831921"/>
    </source>
</evidence>
<reference evidence="2 3" key="1">
    <citation type="submission" date="2022-05" db="EMBL/GenBank/DDBJ databases">
        <title>S8-45 Sphingomonas ultraviolaceadurans.</title>
        <authorList>
            <person name="Liu Y."/>
        </authorList>
    </citation>
    <scope>NUCLEOTIDE SEQUENCE [LARGE SCALE GENOMIC DNA]</scope>
    <source>
        <strain evidence="2 3">S8-45</strain>
    </source>
</reference>
<keyword evidence="3" id="KW-1185">Reference proteome</keyword>
<accession>A0ABY5MY41</accession>
<sequence length="118" mass="13330">MTAEDLLSGHPEALALHKKVEAAIMSIVPAKVVVLKSQVGFYRHHPFAATWRPGQYLSGETAPLILSVYLRHRDTSLRWKEIIEPGPGRFTHHLELRLLADIDLFVRARLAEAWKEAA</sequence>
<dbReference type="Pfam" id="PF18899">
    <property type="entry name" value="DUF5655"/>
    <property type="match status" value="1"/>
</dbReference>
<proteinExistence type="predicted"/>
<protein>
    <submittedName>
        <fullName evidence="2">DUF5655 domain-containing protein</fullName>
    </submittedName>
</protein>
<gene>
    <name evidence="2" type="ORF">M1K48_07025</name>
</gene>
<evidence type="ECO:0000259" key="1">
    <source>
        <dbReference type="Pfam" id="PF18899"/>
    </source>
</evidence>
<name>A0ABY5MY41_9SPHN</name>
<dbReference type="RefSeq" id="WP_249505124.1">
    <property type="nucleotide sequence ID" value="NZ_CP097253.1"/>
</dbReference>
<feature type="domain" description="DUF5655" evidence="1">
    <location>
        <begin position="4"/>
        <end position="115"/>
    </location>
</feature>
<evidence type="ECO:0000313" key="2">
    <source>
        <dbReference type="EMBL" id="UUR09357.1"/>
    </source>
</evidence>
<dbReference type="Proteomes" id="UP000831921">
    <property type="component" value="Chromosome"/>
</dbReference>